<evidence type="ECO:0000313" key="1">
    <source>
        <dbReference type="EMBL" id="CAG8441734.1"/>
    </source>
</evidence>
<keyword evidence="2" id="KW-1185">Reference proteome</keyword>
<name>A0ACA9JXY2_9GLOM</name>
<reference evidence="1" key="1">
    <citation type="submission" date="2021-06" db="EMBL/GenBank/DDBJ databases">
        <authorList>
            <person name="Kallberg Y."/>
            <person name="Tangrot J."/>
            <person name="Rosling A."/>
        </authorList>
    </citation>
    <scope>NUCLEOTIDE SEQUENCE</scope>
    <source>
        <strain evidence="1">AU212A</strain>
    </source>
</reference>
<organism evidence="1 2">
    <name type="scientific">Scutellospora calospora</name>
    <dbReference type="NCBI Taxonomy" id="85575"/>
    <lineage>
        <taxon>Eukaryota</taxon>
        <taxon>Fungi</taxon>
        <taxon>Fungi incertae sedis</taxon>
        <taxon>Mucoromycota</taxon>
        <taxon>Glomeromycotina</taxon>
        <taxon>Glomeromycetes</taxon>
        <taxon>Diversisporales</taxon>
        <taxon>Gigasporaceae</taxon>
        <taxon>Scutellospora</taxon>
    </lineage>
</organism>
<comment type="caution">
    <text evidence="1">The sequence shown here is derived from an EMBL/GenBank/DDBJ whole genome shotgun (WGS) entry which is preliminary data.</text>
</comment>
<sequence length="85" mass="9914">MNIYEVQDNDYNNDYNNEMNYGTPNNSQNNEMSEESNGDALETFDSDNAIEKHVLRVLKIHENFDAFRLLQVQINTTNLSTFMCL</sequence>
<protein>
    <submittedName>
        <fullName evidence="1">11808_t:CDS:1</fullName>
    </submittedName>
</protein>
<dbReference type="Proteomes" id="UP000789860">
    <property type="component" value="Unassembled WGS sequence"/>
</dbReference>
<accession>A0ACA9JXY2</accession>
<proteinExistence type="predicted"/>
<gene>
    <name evidence="1" type="ORF">SCALOS_LOCUS673</name>
</gene>
<dbReference type="EMBL" id="CAJVPM010000331">
    <property type="protein sequence ID" value="CAG8441734.1"/>
    <property type="molecule type" value="Genomic_DNA"/>
</dbReference>
<evidence type="ECO:0000313" key="2">
    <source>
        <dbReference type="Proteomes" id="UP000789860"/>
    </source>
</evidence>